<dbReference type="GO" id="GO:0043657">
    <property type="term" value="C:host cell"/>
    <property type="evidence" value="ECO:0007669"/>
    <property type="project" value="UniProtKB-SubCell"/>
</dbReference>
<evidence type="ECO:0000256" key="1">
    <source>
        <dbReference type="ARBA" id="ARBA00004340"/>
    </source>
</evidence>
<sequence>MVAFWCGVSSDRSVFPIDIDAGTSVGDLKAAIKHQNPTAITCDANKLLLFVTKKDGATLAA</sequence>
<organism evidence="5 6">
    <name type="scientific">Phytophthora sojae (strain P6497)</name>
    <name type="common">Soybean stem and root rot agent</name>
    <name type="synonym">Phytophthora megasperma f. sp. glycines</name>
    <dbReference type="NCBI Taxonomy" id="1094619"/>
    <lineage>
        <taxon>Eukaryota</taxon>
        <taxon>Sar</taxon>
        <taxon>Stramenopiles</taxon>
        <taxon>Oomycota</taxon>
        <taxon>Peronosporomycetes</taxon>
        <taxon>Peronosporales</taxon>
        <taxon>Peronosporaceae</taxon>
        <taxon>Phytophthora</taxon>
    </lineage>
</organism>
<protein>
    <recommendedName>
        <fullName evidence="4">Crinkler effector protein N-terminal domain-containing protein</fullName>
    </recommendedName>
</protein>
<proteinExistence type="predicted"/>
<dbReference type="Proteomes" id="UP000002640">
    <property type="component" value="Unassembled WGS sequence"/>
</dbReference>
<evidence type="ECO:0000313" key="6">
    <source>
        <dbReference type="Proteomes" id="UP000002640"/>
    </source>
</evidence>
<dbReference type="EMBL" id="JH159163">
    <property type="protein sequence ID" value="EGZ06732.1"/>
    <property type="molecule type" value="Genomic_DNA"/>
</dbReference>
<dbReference type="InterPro" id="IPR045379">
    <property type="entry name" value="Crinkler_N"/>
</dbReference>
<comment type="subcellular location">
    <subcellularLocation>
        <location evidence="1">Host cell</location>
    </subcellularLocation>
    <subcellularLocation>
        <location evidence="2">Secreted</location>
    </subcellularLocation>
</comment>
<evidence type="ECO:0000259" key="4">
    <source>
        <dbReference type="Pfam" id="PF20147"/>
    </source>
</evidence>
<dbReference type="GO" id="GO:0005576">
    <property type="term" value="C:extracellular region"/>
    <property type="evidence" value="ECO:0007669"/>
    <property type="project" value="UniProtKB-SubCell"/>
</dbReference>
<dbReference type="GeneID" id="20661522"/>
<evidence type="ECO:0000256" key="2">
    <source>
        <dbReference type="ARBA" id="ARBA00004613"/>
    </source>
</evidence>
<keyword evidence="6" id="KW-1185">Reference proteome</keyword>
<keyword evidence="3" id="KW-0964">Secreted</keyword>
<reference evidence="5 6" key="1">
    <citation type="journal article" date="2006" name="Science">
        <title>Phytophthora genome sequences uncover evolutionary origins and mechanisms of pathogenesis.</title>
        <authorList>
            <person name="Tyler B.M."/>
            <person name="Tripathy S."/>
            <person name="Zhang X."/>
            <person name="Dehal P."/>
            <person name="Jiang R.H."/>
            <person name="Aerts A."/>
            <person name="Arredondo F.D."/>
            <person name="Baxter L."/>
            <person name="Bensasson D."/>
            <person name="Beynon J.L."/>
            <person name="Chapman J."/>
            <person name="Damasceno C.M."/>
            <person name="Dorrance A.E."/>
            <person name="Dou D."/>
            <person name="Dickerman A.W."/>
            <person name="Dubchak I.L."/>
            <person name="Garbelotto M."/>
            <person name="Gijzen M."/>
            <person name="Gordon S.G."/>
            <person name="Govers F."/>
            <person name="Grunwald N.J."/>
            <person name="Huang W."/>
            <person name="Ivors K.L."/>
            <person name="Jones R.W."/>
            <person name="Kamoun S."/>
            <person name="Krampis K."/>
            <person name="Lamour K.H."/>
            <person name="Lee M.K."/>
            <person name="McDonald W.H."/>
            <person name="Medina M."/>
            <person name="Meijer H.J."/>
            <person name="Nordberg E.K."/>
            <person name="Maclean D.J."/>
            <person name="Ospina-Giraldo M.D."/>
            <person name="Morris P.F."/>
            <person name="Phuntumart V."/>
            <person name="Putnam N.H."/>
            <person name="Rash S."/>
            <person name="Rose J.K."/>
            <person name="Sakihama Y."/>
            <person name="Salamov A.A."/>
            <person name="Savidor A."/>
            <person name="Scheuring C.F."/>
            <person name="Smith B.M."/>
            <person name="Sobral B.W."/>
            <person name="Terry A."/>
            <person name="Torto-Alalibo T.A."/>
            <person name="Win J."/>
            <person name="Xu Z."/>
            <person name="Zhang H."/>
            <person name="Grigoriev I.V."/>
            <person name="Rokhsar D.S."/>
            <person name="Boore J.L."/>
        </authorList>
    </citation>
    <scope>NUCLEOTIDE SEQUENCE [LARGE SCALE GENOMIC DNA]</scope>
    <source>
        <strain evidence="5 6">P6497</strain>
    </source>
</reference>
<feature type="domain" description="Crinkler effector protein N-terminal" evidence="4">
    <location>
        <begin position="3"/>
        <end position="53"/>
    </location>
</feature>
<dbReference type="RefSeq" id="XP_009537496.1">
    <property type="nucleotide sequence ID" value="XM_009539201.1"/>
</dbReference>
<evidence type="ECO:0000256" key="3">
    <source>
        <dbReference type="ARBA" id="ARBA00022525"/>
    </source>
</evidence>
<dbReference type="InParanoid" id="G5ABK7"/>
<dbReference type="AlphaFoldDB" id="G5ABK7"/>
<dbReference type="Pfam" id="PF20147">
    <property type="entry name" value="Crinkler"/>
    <property type="match status" value="1"/>
</dbReference>
<name>G5ABK7_PHYSP</name>
<dbReference type="KEGG" id="psoj:PHYSODRAFT_530734"/>
<evidence type="ECO:0000313" key="5">
    <source>
        <dbReference type="EMBL" id="EGZ06732.1"/>
    </source>
</evidence>
<gene>
    <name evidence="5" type="ORF">PHYSODRAFT_530734</name>
</gene>
<accession>G5ABK7</accession>